<protein>
    <submittedName>
        <fullName evidence="1">Uncharacterized protein</fullName>
    </submittedName>
</protein>
<proteinExistence type="predicted"/>
<keyword evidence="2" id="KW-1185">Reference proteome</keyword>
<name>A0AAN9T361_9HEMI</name>
<dbReference type="Proteomes" id="UP001367676">
    <property type="component" value="Unassembled WGS sequence"/>
</dbReference>
<sequence>MVGEFLSAKYYMKTINNIPTTQLLDKAMSSTNTKDMQLLLLVFGYPVELDGSLKDLDTAETFWDLSSTGGRGYSGWGTGVQPNYGYGGYGTGYYGDPYGYGNNAPNAYYGNYGNYGNYPANYGNAVYKKIPVYAGYVSQQPTYENYGLHGGHGFGKYGKY</sequence>
<evidence type="ECO:0000313" key="1">
    <source>
        <dbReference type="EMBL" id="KAK7571103.1"/>
    </source>
</evidence>
<evidence type="ECO:0000313" key="2">
    <source>
        <dbReference type="Proteomes" id="UP001367676"/>
    </source>
</evidence>
<reference evidence="1 2" key="1">
    <citation type="submission" date="2024-03" db="EMBL/GenBank/DDBJ databases">
        <title>Adaptation during the transition from Ophiocordyceps entomopathogen to insect associate is accompanied by gene loss and intensified selection.</title>
        <authorList>
            <person name="Ward C.M."/>
            <person name="Onetto C.A."/>
            <person name="Borneman A.R."/>
        </authorList>
    </citation>
    <scope>NUCLEOTIDE SEQUENCE [LARGE SCALE GENOMIC DNA]</scope>
    <source>
        <strain evidence="1">AWRI1</strain>
        <tissue evidence="1">Single Adult Female</tissue>
    </source>
</reference>
<dbReference type="EMBL" id="JBBCAQ010000041">
    <property type="protein sequence ID" value="KAK7571103.1"/>
    <property type="molecule type" value="Genomic_DNA"/>
</dbReference>
<accession>A0AAN9T361</accession>
<gene>
    <name evidence="1" type="ORF">V9T40_014707</name>
</gene>
<dbReference type="AlphaFoldDB" id="A0AAN9T361"/>
<organism evidence="1 2">
    <name type="scientific">Parthenolecanium corni</name>
    <dbReference type="NCBI Taxonomy" id="536013"/>
    <lineage>
        <taxon>Eukaryota</taxon>
        <taxon>Metazoa</taxon>
        <taxon>Ecdysozoa</taxon>
        <taxon>Arthropoda</taxon>
        <taxon>Hexapoda</taxon>
        <taxon>Insecta</taxon>
        <taxon>Pterygota</taxon>
        <taxon>Neoptera</taxon>
        <taxon>Paraneoptera</taxon>
        <taxon>Hemiptera</taxon>
        <taxon>Sternorrhyncha</taxon>
        <taxon>Coccoidea</taxon>
        <taxon>Coccidae</taxon>
        <taxon>Parthenolecanium</taxon>
    </lineage>
</organism>
<comment type="caution">
    <text evidence="1">The sequence shown here is derived from an EMBL/GenBank/DDBJ whole genome shotgun (WGS) entry which is preliminary data.</text>
</comment>